<accession>A0A427XV43</accession>
<dbReference type="Proteomes" id="UP000279236">
    <property type="component" value="Unassembled WGS sequence"/>
</dbReference>
<evidence type="ECO:0000256" key="4">
    <source>
        <dbReference type="ARBA" id="ARBA00023136"/>
    </source>
</evidence>
<keyword evidence="8" id="KW-1185">Reference proteome</keyword>
<evidence type="ECO:0000313" key="8">
    <source>
        <dbReference type="Proteomes" id="UP000279236"/>
    </source>
</evidence>
<dbReference type="STRING" id="105984.A0A427XV43"/>
<sequence>MATPAQQGIQQRVLTKLIVFALLMAAVPIGTYFIALQRIFEESLLPSQRAPTLACALFSQADHSPGNTTYAALAAVLAANIVLAGYVYVAFAEGELPEEVPAGKEKKSQ</sequence>
<dbReference type="GO" id="GO:0031410">
    <property type="term" value="C:cytoplasmic vesicle"/>
    <property type="evidence" value="ECO:0007669"/>
    <property type="project" value="UniProtKB-KW"/>
</dbReference>
<feature type="transmembrane region" description="Helical" evidence="6">
    <location>
        <begin position="17"/>
        <end position="40"/>
    </location>
</feature>
<dbReference type="GeneID" id="39592240"/>
<evidence type="ECO:0000313" key="7">
    <source>
        <dbReference type="EMBL" id="RSH82703.1"/>
    </source>
</evidence>
<keyword evidence="4 6" id="KW-0472">Membrane</keyword>
<dbReference type="GO" id="GO:0070072">
    <property type="term" value="P:vacuolar proton-transporting V-type ATPase complex assembly"/>
    <property type="evidence" value="ECO:0007669"/>
    <property type="project" value="InterPro"/>
</dbReference>
<feature type="transmembrane region" description="Helical" evidence="6">
    <location>
        <begin position="70"/>
        <end position="91"/>
    </location>
</feature>
<gene>
    <name evidence="7" type="ORF">EHS24_007697</name>
</gene>
<dbReference type="EMBL" id="RSCE01000005">
    <property type="protein sequence ID" value="RSH82703.1"/>
    <property type="molecule type" value="Genomic_DNA"/>
</dbReference>
<evidence type="ECO:0000256" key="1">
    <source>
        <dbReference type="ARBA" id="ARBA00022692"/>
    </source>
</evidence>
<keyword evidence="1 6" id="KW-0812">Transmembrane</keyword>
<dbReference type="GO" id="GO:0005789">
    <property type="term" value="C:endoplasmic reticulum membrane"/>
    <property type="evidence" value="ECO:0007669"/>
    <property type="project" value="TreeGrafter"/>
</dbReference>
<organism evidence="7 8">
    <name type="scientific">Apiotrichum porosum</name>
    <dbReference type="NCBI Taxonomy" id="105984"/>
    <lineage>
        <taxon>Eukaryota</taxon>
        <taxon>Fungi</taxon>
        <taxon>Dikarya</taxon>
        <taxon>Basidiomycota</taxon>
        <taxon>Agaricomycotina</taxon>
        <taxon>Tremellomycetes</taxon>
        <taxon>Trichosporonales</taxon>
        <taxon>Trichosporonaceae</taxon>
        <taxon>Apiotrichum</taxon>
    </lineage>
</organism>
<evidence type="ECO:0000256" key="3">
    <source>
        <dbReference type="ARBA" id="ARBA00022989"/>
    </source>
</evidence>
<keyword evidence="2" id="KW-0256">Endoplasmic reticulum</keyword>
<dbReference type="PANTHER" id="PTHR31792:SF3">
    <property type="entry name" value="VACUOLAR ATPASE ASSEMBLY INTEGRAL MEMBRANE PROTEIN VMA21"/>
    <property type="match status" value="1"/>
</dbReference>
<dbReference type="PANTHER" id="PTHR31792">
    <property type="entry name" value="VACUOLAR ATPASE ASSEMBLY INTEGRAL MEMBRANE PROTEIN VMA21"/>
    <property type="match status" value="1"/>
</dbReference>
<name>A0A427XV43_9TREE</name>
<dbReference type="AlphaFoldDB" id="A0A427XV43"/>
<keyword evidence="3 6" id="KW-1133">Transmembrane helix</keyword>
<protein>
    <recommendedName>
        <fullName evidence="9">Vacuolar ATPase assembly integral membrane protein VMA21</fullName>
    </recommendedName>
</protein>
<dbReference type="OrthoDB" id="160405at2759"/>
<dbReference type="InterPro" id="IPR019013">
    <property type="entry name" value="Vma21"/>
</dbReference>
<proteinExistence type="predicted"/>
<evidence type="ECO:0000256" key="2">
    <source>
        <dbReference type="ARBA" id="ARBA00022824"/>
    </source>
</evidence>
<comment type="caution">
    <text evidence="7">The sequence shown here is derived from an EMBL/GenBank/DDBJ whole genome shotgun (WGS) entry which is preliminary data.</text>
</comment>
<evidence type="ECO:0000256" key="5">
    <source>
        <dbReference type="ARBA" id="ARBA00023329"/>
    </source>
</evidence>
<dbReference type="Pfam" id="PF09446">
    <property type="entry name" value="VMA21"/>
    <property type="match status" value="1"/>
</dbReference>
<evidence type="ECO:0008006" key="9">
    <source>
        <dbReference type="Google" id="ProtNLM"/>
    </source>
</evidence>
<reference evidence="7 8" key="1">
    <citation type="submission" date="2018-11" db="EMBL/GenBank/DDBJ databases">
        <title>Genome sequence of Apiotrichum porosum DSM 27194.</title>
        <authorList>
            <person name="Aliyu H."/>
            <person name="Gorte O."/>
            <person name="Ochsenreither K."/>
        </authorList>
    </citation>
    <scope>NUCLEOTIDE SEQUENCE [LARGE SCALE GENOMIC DNA]</scope>
    <source>
        <strain evidence="7 8">DSM 27194</strain>
    </source>
</reference>
<dbReference type="RefSeq" id="XP_028476935.1">
    <property type="nucleotide sequence ID" value="XM_028623042.1"/>
</dbReference>
<keyword evidence="5" id="KW-0968">Cytoplasmic vesicle</keyword>
<evidence type="ECO:0000256" key="6">
    <source>
        <dbReference type="SAM" id="Phobius"/>
    </source>
</evidence>